<evidence type="ECO:0000256" key="12">
    <source>
        <dbReference type="ARBA" id="ARBA00022984"/>
    </source>
</evidence>
<keyword evidence="6" id="KW-0121">Carboxypeptidase</keyword>
<feature type="domain" description="Glycosyl transferase family 51" evidence="20">
    <location>
        <begin position="97"/>
        <end position="274"/>
    </location>
</feature>
<name>A0AAP2DM02_9BACT</name>
<dbReference type="EMBL" id="JAHESF010000017">
    <property type="protein sequence ID" value="MBT1698741.1"/>
    <property type="molecule type" value="Genomic_DNA"/>
</dbReference>
<keyword evidence="18" id="KW-1133">Transmembrane helix</keyword>
<evidence type="ECO:0000259" key="20">
    <source>
        <dbReference type="Pfam" id="PF00912"/>
    </source>
</evidence>
<dbReference type="GO" id="GO:0009252">
    <property type="term" value="P:peptidoglycan biosynthetic process"/>
    <property type="evidence" value="ECO:0007669"/>
    <property type="project" value="UniProtKB-KW"/>
</dbReference>
<dbReference type="RefSeq" id="WP_254165477.1">
    <property type="nucleotide sequence ID" value="NZ_JAHESF010000017.1"/>
</dbReference>
<evidence type="ECO:0000256" key="7">
    <source>
        <dbReference type="ARBA" id="ARBA00022670"/>
    </source>
</evidence>
<evidence type="ECO:0000256" key="6">
    <source>
        <dbReference type="ARBA" id="ARBA00022645"/>
    </source>
</evidence>
<keyword evidence="10" id="KW-0378">Hydrolase</keyword>
<dbReference type="GO" id="GO:0071555">
    <property type="term" value="P:cell wall organization"/>
    <property type="evidence" value="ECO:0007669"/>
    <property type="project" value="UniProtKB-KW"/>
</dbReference>
<dbReference type="InterPro" id="IPR050396">
    <property type="entry name" value="Glycosyltr_51/Transpeptidase"/>
</dbReference>
<keyword evidence="5" id="KW-1003">Cell membrane</keyword>
<dbReference type="InterPro" id="IPR001460">
    <property type="entry name" value="PCN-bd_Tpept"/>
</dbReference>
<keyword evidence="18" id="KW-0812">Transmembrane</keyword>
<dbReference type="InterPro" id="IPR001264">
    <property type="entry name" value="Glyco_trans_51"/>
</dbReference>
<evidence type="ECO:0000256" key="11">
    <source>
        <dbReference type="ARBA" id="ARBA00022960"/>
    </source>
</evidence>
<evidence type="ECO:0000256" key="17">
    <source>
        <dbReference type="ARBA" id="ARBA00049902"/>
    </source>
</evidence>
<comment type="pathway">
    <text evidence="2">Cell wall biogenesis; peptidoglycan biosynthesis.</text>
</comment>
<dbReference type="Proteomes" id="UP001319200">
    <property type="component" value="Unassembled WGS sequence"/>
</dbReference>
<feature type="domain" description="Penicillin-binding protein transpeptidase" evidence="19">
    <location>
        <begin position="447"/>
        <end position="689"/>
    </location>
</feature>
<keyword evidence="14" id="KW-0511">Multifunctional enzyme</keyword>
<dbReference type="InterPro" id="IPR036950">
    <property type="entry name" value="PBP_transglycosylase"/>
</dbReference>
<dbReference type="GO" id="GO:0008658">
    <property type="term" value="F:penicillin binding"/>
    <property type="evidence" value="ECO:0007669"/>
    <property type="project" value="InterPro"/>
</dbReference>
<organism evidence="21 22">
    <name type="scientific">Chryseosolibacter histidini</name>
    <dbReference type="NCBI Taxonomy" id="2782349"/>
    <lineage>
        <taxon>Bacteria</taxon>
        <taxon>Pseudomonadati</taxon>
        <taxon>Bacteroidota</taxon>
        <taxon>Cytophagia</taxon>
        <taxon>Cytophagales</taxon>
        <taxon>Chryseotaleaceae</taxon>
        <taxon>Chryseosolibacter</taxon>
    </lineage>
</organism>
<evidence type="ECO:0000256" key="9">
    <source>
        <dbReference type="ARBA" id="ARBA00022679"/>
    </source>
</evidence>
<evidence type="ECO:0000313" key="21">
    <source>
        <dbReference type="EMBL" id="MBT1698741.1"/>
    </source>
</evidence>
<dbReference type="GO" id="GO:0006508">
    <property type="term" value="P:proteolysis"/>
    <property type="evidence" value="ECO:0007669"/>
    <property type="project" value="UniProtKB-KW"/>
</dbReference>
<keyword evidence="7" id="KW-0645">Protease</keyword>
<proteinExistence type="inferred from homology"/>
<dbReference type="PANTHER" id="PTHR32282:SF11">
    <property type="entry name" value="PENICILLIN-BINDING PROTEIN 1B"/>
    <property type="match status" value="1"/>
</dbReference>
<sequence>MHSSLARVVEGYRKIRSFINSRIRPLRNDIGSRLSGLSTYLKAHRKLRSMLIIAGVPFLFLLILMSVVYYESPGKKTLRAFRNAIPSEVYTSDGVLIGRYFVQERTPVKYEDISPSVIDAAIATEDVRFFNHDGVDYRSLGRVLIKSILLQNESSGGGSTITQQLAKNIFPRREYMVLSMIINKLREAVIAGRLESIYSKKEILTLYLNTIPFGDNTYGIQAAAQRFFSCDAKALTADQAAVLIGMLKATHNYNPRLFPKQSRTRRNVVLAQMKKYGLLAKDRTDSLQKLPLKLKLGELRKDESIAPYFRDYLKTELQKWCEENRKADGTPYNLQTDGLKIYTTIDSKLQRYAERAVVRQMTTLQQQFFDHWGKEEPWKGNESVITDAIKRTGRYKNLRQRGLSEEEVMRELGKPVSMRLFTWDGGKQAKVSPIDSIKHHLQYLNAGFIAMEPATGKIKAWVGGIDHDYFQYDHVKISTKRQVGSVFKPIVYAQAIEEGVSPCEFIPAGQQTYIDEEGQEWTPRNSQYDYPVQYSMRGALAYSVNTVSVKLISRAGIDNTIRLARNMGIQSEIPDVPSIALGSSAISLVEMTAAYACLANEGITKTPFFIAAIEDREGNIYKNIGADETGKRALSQETAQLVRHMLQTVVHEGTASRLRWKYGVYNDVAAKTGTTQANADGWFMAMTPKLVMGTWVGADDPRIRFRHTLLGQGSNTALPVAAYFLKEVNNDPSYKEISRARFPVLPPVLSKKLSCDLYELDDNLLLQIEKSVRARDSVIHADTLVAPPPETFLQTLYNRKRKIAGMLSETNDDTEPGMN</sequence>
<evidence type="ECO:0000256" key="4">
    <source>
        <dbReference type="ARBA" id="ARBA00007739"/>
    </source>
</evidence>
<protein>
    <submittedName>
        <fullName evidence="21">Transglycosylase domain-containing protein</fullName>
    </submittedName>
</protein>
<dbReference type="SUPFAM" id="SSF56601">
    <property type="entry name" value="beta-lactamase/transpeptidase-like"/>
    <property type="match status" value="1"/>
</dbReference>
<evidence type="ECO:0000256" key="3">
    <source>
        <dbReference type="ARBA" id="ARBA00007090"/>
    </source>
</evidence>
<dbReference type="Pfam" id="PF00912">
    <property type="entry name" value="Transgly"/>
    <property type="match status" value="1"/>
</dbReference>
<gene>
    <name evidence="21" type="ORF">KK083_17750</name>
</gene>
<evidence type="ECO:0000313" key="22">
    <source>
        <dbReference type="Proteomes" id="UP001319200"/>
    </source>
</evidence>
<evidence type="ECO:0000256" key="10">
    <source>
        <dbReference type="ARBA" id="ARBA00022801"/>
    </source>
</evidence>
<evidence type="ECO:0000256" key="16">
    <source>
        <dbReference type="ARBA" id="ARBA00034000"/>
    </source>
</evidence>
<dbReference type="GO" id="GO:0008955">
    <property type="term" value="F:peptidoglycan glycosyltransferase activity"/>
    <property type="evidence" value="ECO:0007669"/>
    <property type="project" value="UniProtKB-EC"/>
</dbReference>
<dbReference type="AlphaFoldDB" id="A0AAP2DM02"/>
<keyword evidence="9" id="KW-0808">Transferase</keyword>
<dbReference type="Gene3D" id="1.10.3810.10">
    <property type="entry name" value="Biosynthetic peptidoglycan transglycosylase-like"/>
    <property type="match status" value="1"/>
</dbReference>
<keyword evidence="11" id="KW-0133">Cell shape</keyword>
<reference evidence="21 22" key="1">
    <citation type="submission" date="2021-05" db="EMBL/GenBank/DDBJ databases">
        <title>A Polyphasic approach of four new species of the genus Ohtaekwangia: Ohtaekwangia histidinii sp. nov., Ohtaekwangia cretensis sp. nov., Ohtaekwangia indiensis sp. nov., Ohtaekwangia reichenbachii sp. nov. from diverse environment.</title>
        <authorList>
            <person name="Octaviana S."/>
        </authorList>
    </citation>
    <scope>NUCLEOTIDE SEQUENCE [LARGE SCALE GENOMIC DNA]</scope>
    <source>
        <strain evidence="21 22">PWU4</strain>
    </source>
</reference>
<evidence type="ECO:0000256" key="18">
    <source>
        <dbReference type="SAM" id="Phobius"/>
    </source>
</evidence>
<dbReference type="InterPro" id="IPR023346">
    <property type="entry name" value="Lysozyme-like_dom_sf"/>
</dbReference>
<evidence type="ECO:0000256" key="15">
    <source>
        <dbReference type="ARBA" id="ARBA00023316"/>
    </source>
</evidence>
<dbReference type="Pfam" id="PF00905">
    <property type="entry name" value="Transpeptidase"/>
    <property type="match status" value="1"/>
</dbReference>
<comment type="similarity">
    <text evidence="3">In the C-terminal section; belongs to the transpeptidase family.</text>
</comment>
<comment type="catalytic activity">
    <reaction evidence="16">
        <text>Preferential cleavage: (Ac)2-L-Lys-D-Ala-|-D-Ala. Also transpeptidation of peptidyl-alanyl moieties that are N-acyl substituents of D-alanine.</text>
        <dbReference type="EC" id="3.4.16.4"/>
    </reaction>
</comment>
<evidence type="ECO:0000256" key="13">
    <source>
        <dbReference type="ARBA" id="ARBA00023136"/>
    </source>
</evidence>
<dbReference type="GO" id="GO:0008360">
    <property type="term" value="P:regulation of cell shape"/>
    <property type="evidence" value="ECO:0007669"/>
    <property type="project" value="UniProtKB-KW"/>
</dbReference>
<dbReference type="GO" id="GO:0030288">
    <property type="term" value="C:outer membrane-bounded periplasmic space"/>
    <property type="evidence" value="ECO:0007669"/>
    <property type="project" value="TreeGrafter"/>
</dbReference>
<comment type="subcellular location">
    <subcellularLocation>
        <location evidence="1">Cell membrane</location>
    </subcellularLocation>
</comment>
<comment type="catalytic activity">
    <reaction evidence="17">
        <text>[GlcNAc-(1-&gt;4)-Mur2Ac(oyl-L-Ala-gamma-D-Glu-L-Lys-D-Ala-D-Ala)](n)-di-trans,octa-cis-undecaprenyl diphosphate + beta-D-GlcNAc-(1-&gt;4)-Mur2Ac(oyl-L-Ala-gamma-D-Glu-L-Lys-D-Ala-D-Ala)-di-trans,octa-cis-undecaprenyl diphosphate = [GlcNAc-(1-&gt;4)-Mur2Ac(oyl-L-Ala-gamma-D-Glu-L-Lys-D-Ala-D-Ala)](n+1)-di-trans,octa-cis-undecaprenyl diphosphate + di-trans,octa-cis-undecaprenyl diphosphate + H(+)</text>
        <dbReference type="Rhea" id="RHEA:23708"/>
        <dbReference type="Rhea" id="RHEA-COMP:9602"/>
        <dbReference type="Rhea" id="RHEA-COMP:9603"/>
        <dbReference type="ChEBI" id="CHEBI:15378"/>
        <dbReference type="ChEBI" id="CHEBI:58405"/>
        <dbReference type="ChEBI" id="CHEBI:60033"/>
        <dbReference type="ChEBI" id="CHEBI:78435"/>
        <dbReference type="EC" id="2.4.99.28"/>
    </reaction>
</comment>
<evidence type="ECO:0000256" key="8">
    <source>
        <dbReference type="ARBA" id="ARBA00022676"/>
    </source>
</evidence>
<keyword evidence="8" id="KW-0328">Glycosyltransferase</keyword>
<evidence type="ECO:0000256" key="14">
    <source>
        <dbReference type="ARBA" id="ARBA00023268"/>
    </source>
</evidence>
<comment type="similarity">
    <text evidence="4">In the N-terminal section; belongs to the glycosyltransferase 51 family.</text>
</comment>
<comment type="caution">
    <text evidence="21">The sequence shown here is derived from an EMBL/GenBank/DDBJ whole genome shotgun (WGS) entry which is preliminary data.</text>
</comment>
<evidence type="ECO:0000256" key="2">
    <source>
        <dbReference type="ARBA" id="ARBA00004752"/>
    </source>
</evidence>
<accession>A0AAP2DM02</accession>
<feature type="transmembrane region" description="Helical" evidence="18">
    <location>
        <begin position="50"/>
        <end position="70"/>
    </location>
</feature>
<evidence type="ECO:0000256" key="5">
    <source>
        <dbReference type="ARBA" id="ARBA00022475"/>
    </source>
</evidence>
<dbReference type="InterPro" id="IPR012338">
    <property type="entry name" value="Beta-lactam/transpept-like"/>
</dbReference>
<dbReference type="GO" id="GO:0005886">
    <property type="term" value="C:plasma membrane"/>
    <property type="evidence" value="ECO:0007669"/>
    <property type="project" value="UniProtKB-SubCell"/>
</dbReference>
<evidence type="ECO:0000256" key="1">
    <source>
        <dbReference type="ARBA" id="ARBA00004236"/>
    </source>
</evidence>
<dbReference type="Gene3D" id="3.40.710.10">
    <property type="entry name" value="DD-peptidase/beta-lactamase superfamily"/>
    <property type="match status" value="2"/>
</dbReference>
<dbReference type="GO" id="GO:0009002">
    <property type="term" value="F:serine-type D-Ala-D-Ala carboxypeptidase activity"/>
    <property type="evidence" value="ECO:0007669"/>
    <property type="project" value="UniProtKB-EC"/>
</dbReference>
<keyword evidence="15" id="KW-0961">Cell wall biogenesis/degradation</keyword>
<dbReference type="SUPFAM" id="SSF53955">
    <property type="entry name" value="Lysozyme-like"/>
    <property type="match status" value="1"/>
</dbReference>
<keyword evidence="13 18" id="KW-0472">Membrane</keyword>
<keyword evidence="12" id="KW-0573">Peptidoglycan synthesis</keyword>
<dbReference type="PANTHER" id="PTHR32282">
    <property type="entry name" value="BINDING PROTEIN TRANSPEPTIDASE, PUTATIVE-RELATED"/>
    <property type="match status" value="1"/>
</dbReference>
<keyword evidence="22" id="KW-1185">Reference proteome</keyword>
<evidence type="ECO:0000259" key="19">
    <source>
        <dbReference type="Pfam" id="PF00905"/>
    </source>
</evidence>